<dbReference type="InterPro" id="IPR046737">
    <property type="entry name" value="DUF6629"/>
</dbReference>
<gene>
    <name evidence="2" type="ORF">COT81_02455</name>
</gene>
<evidence type="ECO:0000256" key="1">
    <source>
        <dbReference type="SAM" id="Phobius"/>
    </source>
</evidence>
<protein>
    <recommendedName>
        <fullName evidence="4">Histidine kinase N-terminal 7TM region domain-containing protein</fullName>
    </recommendedName>
</protein>
<dbReference type="EMBL" id="PEZZ01000017">
    <property type="protein sequence ID" value="PIS05177.1"/>
    <property type="molecule type" value="Genomic_DNA"/>
</dbReference>
<feature type="transmembrane region" description="Helical" evidence="1">
    <location>
        <begin position="145"/>
        <end position="163"/>
    </location>
</feature>
<organism evidence="2 3">
    <name type="scientific">Candidatus Buchananbacteria bacterium CG10_big_fil_rev_8_21_14_0_10_42_9</name>
    <dbReference type="NCBI Taxonomy" id="1974526"/>
    <lineage>
        <taxon>Bacteria</taxon>
        <taxon>Candidatus Buchananiibacteriota</taxon>
    </lineage>
</organism>
<keyword evidence="1" id="KW-0812">Transmembrane</keyword>
<proteinExistence type="predicted"/>
<feature type="transmembrane region" description="Helical" evidence="1">
    <location>
        <begin position="100"/>
        <end position="125"/>
    </location>
</feature>
<dbReference type="Proteomes" id="UP000230935">
    <property type="component" value="Unassembled WGS sequence"/>
</dbReference>
<evidence type="ECO:0008006" key="4">
    <source>
        <dbReference type="Google" id="ProtNLM"/>
    </source>
</evidence>
<feature type="transmembrane region" description="Helical" evidence="1">
    <location>
        <begin position="31"/>
        <end position="55"/>
    </location>
</feature>
<dbReference type="AlphaFoldDB" id="A0A2H0W1K4"/>
<dbReference type="Pfam" id="PF20334">
    <property type="entry name" value="DUF6629"/>
    <property type="match status" value="1"/>
</dbReference>
<evidence type="ECO:0000313" key="3">
    <source>
        <dbReference type="Proteomes" id="UP000230935"/>
    </source>
</evidence>
<evidence type="ECO:0000313" key="2">
    <source>
        <dbReference type="EMBL" id="PIS05177.1"/>
    </source>
</evidence>
<keyword evidence="1" id="KW-0472">Membrane</keyword>
<accession>A0A2H0W1K4</accession>
<name>A0A2H0W1K4_9BACT</name>
<feature type="transmembrane region" description="Helical" evidence="1">
    <location>
        <begin position="170"/>
        <end position="187"/>
    </location>
</feature>
<comment type="caution">
    <text evidence="2">The sequence shown here is derived from an EMBL/GenBank/DDBJ whole genome shotgun (WGS) entry which is preliminary data.</text>
</comment>
<feature type="transmembrane region" description="Helical" evidence="1">
    <location>
        <begin position="61"/>
        <end position="79"/>
    </location>
</feature>
<feature type="transmembrane region" description="Helical" evidence="1">
    <location>
        <begin position="193"/>
        <end position="214"/>
    </location>
</feature>
<sequence>MCFSAPASFIAGSVIGATGYASIKRSPSKRALLLASTPMLFAIMQFIEGLAWLNFNYYNNPAVYAILTYGYIVFPYLIWPIFNPLSIYFNETEKIRKSMLAILVASGVIMSLFLTSALFIFGGAASEIINRSIAYSTGIPFLTSPQWKAVVFIYCIIFVVPYFISQSRLIKVYGLALLGSFIFSYTIYFAGFISVWCFFATFLSFLIFFHFYSLKNQPI</sequence>
<reference evidence="3" key="1">
    <citation type="submission" date="2017-09" db="EMBL/GenBank/DDBJ databases">
        <title>Depth-based differentiation of microbial function through sediment-hosted aquifers and enrichment of novel symbionts in the deep terrestrial subsurface.</title>
        <authorList>
            <person name="Probst A.J."/>
            <person name="Ladd B."/>
            <person name="Jarett J.K."/>
            <person name="Geller-Mcgrath D.E."/>
            <person name="Sieber C.M.K."/>
            <person name="Emerson J.B."/>
            <person name="Anantharaman K."/>
            <person name="Thomas B.C."/>
            <person name="Malmstrom R."/>
            <person name="Stieglmeier M."/>
            <person name="Klingl A."/>
            <person name="Woyke T."/>
            <person name="Ryan C.M."/>
            <person name="Banfield J.F."/>
        </authorList>
    </citation>
    <scope>NUCLEOTIDE SEQUENCE [LARGE SCALE GENOMIC DNA]</scope>
</reference>
<keyword evidence="1" id="KW-1133">Transmembrane helix</keyword>